<dbReference type="EMBL" id="ML994643">
    <property type="protein sequence ID" value="KAF2183297.1"/>
    <property type="molecule type" value="Genomic_DNA"/>
</dbReference>
<dbReference type="Proteomes" id="UP000800200">
    <property type="component" value="Unassembled WGS sequence"/>
</dbReference>
<dbReference type="Gene3D" id="3.30.450.150">
    <property type="entry name" value="Haem-degrading domain"/>
    <property type="match status" value="1"/>
</dbReference>
<dbReference type="AlphaFoldDB" id="A0A6A6DUC1"/>
<name>A0A6A6DUC1_9PEZI</name>
<evidence type="ECO:0000313" key="2">
    <source>
        <dbReference type="Proteomes" id="UP000800200"/>
    </source>
</evidence>
<proteinExistence type="predicted"/>
<evidence type="ECO:0008006" key="3">
    <source>
        <dbReference type="Google" id="ProtNLM"/>
    </source>
</evidence>
<dbReference type="InterPro" id="IPR005624">
    <property type="entry name" value="PduO/GlcC-like"/>
</dbReference>
<evidence type="ECO:0000313" key="1">
    <source>
        <dbReference type="EMBL" id="KAF2183297.1"/>
    </source>
</evidence>
<dbReference type="PANTHER" id="PTHR34309">
    <property type="entry name" value="SLR1406 PROTEIN"/>
    <property type="match status" value="1"/>
</dbReference>
<protein>
    <recommendedName>
        <fullName evidence="3">DUF336-domain-containing protein</fullName>
    </recommendedName>
</protein>
<dbReference type="OrthoDB" id="5075159at2759"/>
<dbReference type="PANTHER" id="PTHR34309:SF1">
    <property type="entry name" value="PROTEIN GLCG"/>
    <property type="match status" value="1"/>
</dbReference>
<accession>A0A6A6DUC1</accession>
<dbReference type="InterPro" id="IPR052517">
    <property type="entry name" value="GlcG_carb_metab_protein"/>
</dbReference>
<sequence>MAKAATNNAPSTVVVADPYGFPIVVVRMDNGYLESVDTCLRKTRTVSFFNGALTSGELNSLVQPGTEDYGLERTNGGLLAVPGAVPLFINGTLFGAIGLCGGTGQQDIDAATAGVLAIGGTLTP</sequence>
<dbReference type="SUPFAM" id="SSF143744">
    <property type="entry name" value="GlcG-like"/>
    <property type="match status" value="1"/>
</dbReference>
<keyword evidence="2" id="KW-1185">Reference proteome</keyword>
<dbReference type="Pfam" id="PF03928">
    <property type="entry name" value="HbpS-like"/>
    <property type="match status" value="1"/>
</dbReference>
<dbReference type="InterPro" id="IPR038084">
    <property type="entry name" value="PduO/GlcC-like_sf"/>
</dbReference>
<reference evidence="1" key="1">
    <citation type="journal article" date="2020" name="Stud. Mycol.">
        <title>101 Dothideomycetes genomes: a test case for predicting lifestyles and emergence of pathogens.</title>
        <authorList>
            <person name="Haridas S."/>
            <person name="Albert R."/>
            <person name="Binder M."/>
            <person name="Bloem J."/>
            <person name="Labutti K."/>
            <person name="Salamov A."/>
            <person name="Andreopoulos B."/>
            <person name="Baker S."/>
            <person name="Barry K."/>
            <person name="Bills G."/>
            <person name="Bluhm B."/>
            <person name="Cannon C."/>
            <person name="Castanera R."/>
            <person name="Culley D."/>
            <person name="Daum C."/>
            <person name="Ezra D."/>
            <person name="Gonzalez J."/>
            <person name="Henrissat B."/>
            <person name="Kuo A."/>
            <person name="Liang C."/>
            <person name="Lipzen A."/>
            <person name="Lutzoni F."/>
            <person name="Magnuson J."/>
            <person name="Mondo S."/>
            <person name="Nolan M."/>
            <person name="Ohm R."/>
            <person name="Pangilinan J."/>
            <person name="Park H.-J."/>
            <person name="Ramirez L."/>
            <person name="Alfaro M."/>
            <person name="Sun H."/>
            <person name="Tritt A."/>
            <person name="Yoshinaga Y."/>
            <person name="Zwiers L.-H."/>
            <person name="Turgeon B."/>
            <person name="Goodwin S."/>
            <person name="Spatafora J."/>
            <person name="Crous P."/>
            <person name="Grigoriev I."/>
        </authorList>
    </citation>
    <scope>NUCLEOTIDE SEQUENCE</scope>
    <source>
        <strain evidence="1">CBS 207.26</strain>
    </source>
</reference>
<gene>
    <name evidence="1" type="ORF">K469DRAFT_635246</name>
</gene>
<organism evidence="1 2">
    <name type="scientific">Zopfia rhizophila CBS 207.26</name>
    <dbReference type="NCBI Taxonomy" id="1314779"/>
    <lineage>
        <taxon>Eukaryota</taxon>
        <taxon>Fungi</taxon>
        <taxon>Dikarya</taxon>
        <taxon>Ascomycota</taxon>
        <taxon>Pezizomycotina</taxon>
        <taxon>Dothideomycetes</taxon>
        <taxon>Dothideomycetes incertae sedis</taxon>
        <taxon>Zopfiaceae</taxon>
        <taxon>Zopfia</taxon>
    </lineage>
</organism>